<dbReference type="EMBL" id="CP025628">
    <property type="protein sequence ID" value="AWD32202.1"/>
    <property type="molecule type" value="Genomic_DNA"/>
</dbReference>
<dbReference type="OrthoDB" id="9759544at2"/>
<keyword evidence="2 12" id="KW-0235">DNA replication</keyword>
<dbReference type="InterPro" id="IPR001650">
    <property type="entry name" value="Helicase_C-like"/>
</dbReference>
<dbReference type="FunFam" id="3.40.50.300:FF:000489">
    <property type="entry name" value="Primosome assembly protein PriA"/>
    <property type="match status" value="1"/>
</dbReference>
<evidence type="ECO:0000256" key="10">
    <source>
        <dbReference type="ARBA" id="ARBA00023235"/>
    </source>
</evidence>
<feature type="binding site" evidence="12">
    <location>
        <position position="404"/>
    </location>
    <ligand>
        <name>Zn(2+)</name>
        <dbReference type="ChEBI" id="CHEBI:29105"/>
        <label>2</label>
    </ligand>
</feature>
<evidence type="ECO:0000256" key="11">
    <source>
        <dbReference type="ARBA" id="ARBA00048988"/>
    </source>
</evidence>
<keyword evidence="10 12" id="KW-0413">Isomerase</keyword>
<dbReference type="GO" id="GO:0008270">
    <property type="term" value="F:zinc ion binding"/>
    <property type="evidence" value="ECO:0007669"/>
    <property type="project" value="UniProtKB-UniRule"/>
</dbReference>
<dbReference type="GO" id="GO:0005524">
    <property type="term" value="F:ATP binding"/>
    <property type="evidence" value="ECO:0007669"/>
    <property type="project" value="UniProtKB-UniRule"/>
</dbReference>
<dbReference type="InterPro" id="IPR041222">
    <property type="entry name" value="PriA_3primeBD"/>
</dbReference>
<evidence type="ECO:0000256" key="9">
    <source>
        <dbReference type="ARBA" id="ARBA00023125"/>
    </source>
</evidence>
<keyword evidence="5 12" id="KW-0378">Hydrolase</keyword>
<evidence type="ECO:0000256" key="12">
    <source>
        <dbReference type="HAMAP-Rule" id="MF_00983"/>
    </source>
</evidence>
<feature type="binding site" evidence="12">
    <location>
        <position position="438"/>
    </location>
    <ligand>
        <name>Zn(2+)</name>
        <dbReference type="ChEBI" id="CHEBI:29105"/>
        <label>1</label>
    </ligand>
</feature>
<dbReference type="Pfam" id="PF17764">
    <property type="entry name" value="PriA_3primeBD"/>
    <property type="match status" value="1"/>
</dbReference>
<keyword evidence="3 12" id="KW-0479">Metal-binding</keyword>
<keyword evidence="8 12" id="KW-0067">ATP-binding</keyword>
<dbReference type="KEGG" id="kso:CKSOR_00057"/>
<dbReference type="GO" id="GO:0006302">
    <property type="term" value="P:double-strand break repair"/>
    <property type="evidence" value="ECO:0007669"/>
    <property type="project" value="InterPro"/>
</dbReference>
<dbReference type="InterPro" id="IPR027417">
    <property type="entry name" value="P-loop_NTPase"/>
</dbReference>
<dbReference type="SMART" id="SM00487">
    <property type="entry name" value="DEXDc"/>
    <property type="match status" value="1"/>
</dbReference>
<feature type="binding site" evidence="12">
    <location>
        <position position="435"/>
    </location>
    <ligand>
        <name>Zn(2+)</name>
        <dbReference type="ChEBI" id="CHEBI:29105"/>
        <label>1</label>
    </ligand>
</feature>
<dbReference type="Gene3D" id="3.40.1440.60">
    <property type="entry name" value="PriA, 3(prime) DNA-binding domain"/>
    <property type="match status" value="1"/>
</dbReference>
<keyword evidence="7 12" id="KW-0862">Zinc</keyword>
<feature type="binding site" evidence="12">
    <location>
        <position position="392"/>
    </location>
    <ligand>
        <name>Zn(2+)</name>
        <dbReference type="ChEBI" id="CHEBI:29105"/>
        <label>1</label>
    </ligand>
</feature>
<dbReference type="HAMAP" id="MF_00983">
    <property type="entry name" value="PriA"/>
    <property type="match status" value="1"/>
</dbReference>
<dbReference type="GO" id="GO:0016887">
    <property type="term" value="F:ATP hydrolysis activity"/>
    <property type="evidence" value="ECO:0007669"/>
    <property type="project" value="RHEA"/>
</dbReference>
<dbReference type="GO" id="GO:0006270">
    <property type="term" value="P:DNA replication initiation"/>
    <property type="evidence" value="ECO:0007669"/>
    <property type="project" value="TreeGrafter"/>
</dbReference>
<dbReference type="NCBIfam" id="TIGR00595">
    <property type="entry name" value="priA"/>
    <property type="match status" value="1"/>
</dbReference>
<dbReference type="PROSITE" id="PS51194">
    <property type="entry name" value="HELICASE_CTER"/>
    <property type="match status" value="1"/>
</dbReference>
<reference evidence="15 16" key="1">
    <citation type="journal article" date="2018" name="Parasitology">
        <title>The reduced genome of Candidatus Kinetoplastibacterium sorsogonicusi, the endosymbiont of Kentomonas sorsogonicus (Trypanosomatidae): loss of the haem-synthesis pathway.</title>
        <authorList>
            <person name="Silva F.M."/>
            <person name="Kostygov A.Y."/>
            <person name="Spodareva V.V."/>
            <person name="Butenko A."/>
            <person name="Tossou R."/>
            <person name="Lukes J."/>
            <person name="Yurchenko V."/>
            <person name="Alves J.M.P."/>
        </authorList>
    </citation>
    <scope>NUCLEOTIDE SEQUENCE [LARGE SCALE GENOMIC DNA]</scope>
    <source>
        <strain evidence="15 16">MF-08</strain>
    </source>
</reference>
<feature type="binding site" evidence="12">
    <location>
        <position position="401"/>
    </location>
    <ligand>
        <name>Zn(2+)</name>
        <dbReference type="ChEBI" id="CHEBI:29105"/>
        <label>2</label>
    </ligand>
</feature>
<feature type="binding site" evidence="12">
    <location>
        <position position="425"/>
    </location>
    <ligand>
        <name>Zn(2+)</name>
        <dbReference type="ChEBI" id="CHEBI:29105"/>
        <label>2</label>
    </ligand>
</feature>
<name>A0A3Q8ER74_9PROT</name>
<evidence type="ECO:0000259" key="13">
    <source>
        <dbReference type="PROSITE" id="PS51192"/>
    </source>
</evidence>
<keyword evidence="1 12" id="KW-0639">Primosome</keyword>
<evidence type="ECO:0000313" key="15">
    <source>
        <dbReference type="EMBL" id="AWD32202.1"/>
    </source>
</evidence>
<dbReference type="Gene3D" id="3.40.50.300">
    <property type="entry name" value="P-loop containing nucleotide triphosphate hydrolases"/>
    <property type="match status" value="2"/>
</dbReference>
<keyword evidence="16" id="KW-1185">Reference proteome</keyword>
<evidence type="ECO:0000259" key="14">
    <source>
        <dbReference type="PROSITE" id="PS51194"/>
    </source>
</evidence>
<evidence type="ECO:0000313" key="16">
    <source>
        <dbReference type="Proteomes" id="UP000266796"/>
    </source>
</evidence>
<dbReference type="InterPro" id="IPR041236">
    <property type="entry name" value="PriA_C"/>
</dbReference>
<dbReference type="GO" id="GO:0006310">
    <property type="term" value="P:DNA recombination"/>
    <property type="evidence" value="ECO:0007669"/>
    <property type="project" value="InterPro"/>
</dbReference>
<proteinExistence type="inferred from homology"/>
<dbReference type="GO" id="GO:0006269">
    <property type="term" value="P:DNA replication, synthesis of primer"/>
    <property type="evidence" value="ECO:0007669"/>
    <property type="project" value="UniProtKB-KW"/>
</dbReference>
<evidence type="ECO:0000256" key="8">
    <source>
        <dbReference type="ARBA" id="ARBA00022840"/>
    </source>
</evidence>
<dbReference type="InterPro" id="IPR014001">
    <property type="entry name" value="Helicase_ATP-bd"/>
</dbReference>
<feature type="binding site" evidence="12">
    <location>
        <position position="395"/>
    </location>
    <ligand>
        <name>Zn(2+)</name>
        <dbReference type="ChEBI" id="CHEBI:29105"/>
        <label>1</label>
    </ligand>
</feature>
<dbReference type="Proteomes" id="UP000266796">
    <property type="component" value="Chromosome"/>
</dbReference>
<accession>A0A3Q8ER74</accession>
<organism evidence="15 16">
    <name type="scientific">Candidatus Kinetoplastidibacterium kentomonadis</name>
    <dbReference type="NCBI Taxonomy" id="1576550"/>
    <lineage>
        <taxon>Bacteria</taxon>
        <taxon>Pseudomonadati</taxon>
        <taxon>Pseudomonadota</taxon>
        <taxon>Betaproteobacteria</taxon>
        <taxon>Candidatus Kinetoplastidibacterium</taxon>
    </lineage>
</organism>
<dbReference type="CDD" id="cd17929">
    <property type="entry name" value="DEXHc_priA"/>
    <property type="match status" value="1"/>
</dbReference>
<comment type="catalytic activity">
    <reaction evidence="11 12">
        <text>ATP + H2O = ADP + phosphate + H(+)</text>
        <dbReference type="Rhea" id="RHEA:13065"/>
        <dbReference type="ChEBI" id="CHEBI:15377"/>
        <dbReference type="ChEBI" id="CHEBI:15378"/>
        <dbReference type="ChEBI" id="CHEBI:30616"/>
        <dbReference type="ChEBI" id="CHEBI:43474"/>
        <dbReference type="ChEBI" id="CHEBI:456216"/>
        <dbReference type="EC" id="5.6.2.4"/>
    </reaction>
</comment>
<dbReference type="Pfam" id="PF00270">
    <property type="entry name" value="DEAD"/>
    <property type="match status" value="1"/>
</dbReference>
<comment type="function">
    <text evidence="12">Initiates the restart of stalled replication forks, which reloads the replicative helicase on sites other than the origin of replication. Recognizes and binds to abandoned replication forks and remodels them to uncover a helicase loading site. Promotes assembly of the primosome at these replication forks.</text>
</comment>
<feature type="binding site" evidence="12">
    <location>
        <position position="422"/>
    </location>
    <ligand>
        <name>Zn(2+)</name>
        <dbReference type="ChEBI" id="CHEBI:29105"/>
        <label>2</label>
    </ligand>
</feature>
<dbReference type="SUPFAM" id="SSF52540">
    <property type="entry name" value="P-loop containing nucleoside triphosphate hydrolases"/>
    <property type="match status" value="1"/>
</dbReference>
<dbReference type="RefSeq" id="WP_108673627.1">
    <property type="nucleotide sequence ID" value="NZ_CP025628.1"/>
</dbReference>
<dbReference type="GO" id="GO:0003677">
    <property type="term" value="F:DNA binding"/>
    <property type="evidence" value="ECO:0007669"/>
    <property type="project" value="UniProtKB-UniRule"/>
</dbReference>
<evidence type="ECO:0000256" key="1">
    <source>
        <dbReference type="ARBA" id="ARBA00022515"/>
    </source>
</evidence>
<feature type="domain" description="Helicase C-terminal" evidence="14">
    <location>
        <begin position="414"/>
        <end position="585"/>
    </location>
</feature>
<comment type="subunit">
    <text evidence="12">Component of the replication restart primosome.</text>
</comment>
<evidence type="ECO:0000256" key="3">
    <source>
        <dbReference type="ARBA" id="ARBA00022723"/>
    </source>
</evidence>
<evidence type="ECO:0000256" key="6">
    <source>
        <dbReference type="ARBA" id="ARBA00022806"/>
    </source>
</evidence>
<evidence type="ECO:0000256" key="7">
    <source>
        <dbReference type="ARBA" id="ARBA00022833"/>
    </source>
</evidence>
<dbReference type="PANTHER" id="PTHR30580">
    <property type="entry name" value="PRIMOSOMAL PROTEIN N"/>
    <property type="match status" value="1"/>
</dbReference>
<dbReference type="AlphaFoldDB" id="A0A3Q8ER74"/>
<dbReference type="PROSITE" id="PS51192">
    <property type="entry name" value="HELICASE_ATP_BIND_1"/>
    <property type="match status" value="1"/>
</dbReference>
<dbReference type="EC" id="5.6.2.4" evidence="12"/>
<feature type="domain" description="Helicase ATP-binding" evidence="13">
    <location>
        <begin position="162"/>
        <end position="333"/>
    </location>
</feature>
<evidence type="ECO:0000256" key="2">
    <source>
        <dbReference type="ARBA" id="ARBA00022705"/>
    </source>
</evidence>
<comment type="catalytic activity">
    <reaction evidence="12">
        <text>Couples ATP hydrolysis with the unwinding of duplex DNA by translocating in the 3'-5' direction.</text>
        <dbReference type="EC" id="5.6.2.4"/>
    </reaction>
</comment>
<keyword evidence="9 12" id="KW-0238">DNA-binding</keyword>
<keyword evidence="6 12" id="KW-0347">Helicase</keyword>
<comment type="cofactor">
    <cofactor evidence="12">
        <name>Zn(2+)</name>
        <dbReference type="ChEBI" id="CHEBI:29105"/>
    </cofactor>
    <text evidence="12">Binds 2 zinc ions per subunit.</text>
</comment>
<dbReference type="InterPro" id="IPR042115">
    <property type="entry name" value="PriA_3primeBD_sf"/>
</dbReference>
<dbReference type="Pfam" id="PF18074">
    <property type="entry name" value="PriA_C"/>
    <property type="match status" value="1"/>
</dbReference>
<gene>
    <name evidence="12 15" type="primary">priA</name>
    <name evidence="15" type="ORF">CKSOR_00057</name>
</gene>
<evidence type="ECO:0000256" key="4">
    <source>
        <dbReference type="ARBA" id="ARBA00022741"/>
    </source>
</evidence>
<dbReference type="PANTHER" id="PTHR30580:SF0">
    <property type="entry name" value="PRIMOSOMAL PROTEIN N"/>
    <property type="match status" value="1"/>
</dbReference>
<protein>
    <recommendedName>
        <fullName evidence="12">Replication restart protein PriA</fullName>
    </recommendedName>
    <alternativeName>
        <fullName evidence="12">ATP-dependent DNA helicase PriA</fullName>
        <ecNumber evidence="12">5.6.2.4</ecNumber>
    </alternativeName>
    <alternativeName>
        <fullName evidence="12">DNA 3'-5' helicase PriA</fullName>
    </alternativeName>
</protein>
<dbReference type="InterPro" id="IPR005259">
    <property type="entry name" value="PriA"/>
</dbReference>
<sequence length="690" mass="80131">MNDKIYNKLYWYNVALDVPMRTNLFEYKYHSEIQIGTRVIVPFGRRKMVGIVISIILIPTINPLQIKNIDLVLYDFPPFSKAWIELVKFTANYYQRSIGEISVNAIPALLRKVSSYIAKNKKDISPIKKLQENYKKYIHKYHVKKIQEPILNSDQKKAVDVISNIKNFQTVLLYGVTGSGKTEVYLHIAKDILLSGFQVLFLVPEINLTPQLEEVIINRFYPIFGENLLTIMHSGLSDKERLFSWINLYQGKTKILLGTRMAIFAELPKLGLIIVDEEHDQSYKEQHGSRYSARDLAIWRGKNLNIPVILGSATPSLETWLNVINKKYLRLNLKNRAKSLSLPSINLVNTKNIKLVEGFSEIVIESIKKCLEKKKKVLIFINRRGYAPILYCKLCSWLSTCLHCSTFTVLHKIKEKNSYLQCHHCGKNYNIPINCPSCHNNELSFMGYGTQRVEEYLSKIFINANILRIDSDSNKNRYKNIFDNINSKNIDIFIGTQMLSKGHDFIDLELVCILNADMMIFSQDFRASEKLFAQLIQVSGRAGRHNTQGKVIIQTSYPEHEIYKTLLLHDYEYFANLILKHRKMASLPPFSYQALIIAESSKVTLALNFLNKIKEIYYEKFQNIYKHVLMFDPIPLRILRISNIERAQLLIESINRAELHKFINIILYDVELLAKNLKIKWHIEIDPLEI</sequence>
<dbReference type="GO" id="GO:0043138">
    <property type="term" value="F:3'-5' DNA helicase activity"/>
    <property type="evidence" value="ECO:0007669"/>
    <property type="project" value="UniProtKB-EC"/>
</dbReference>
<dbReference type="Pfam" id="PF00271">
    <property type="entry name" value="Helicase_C"/>
    <property type="match status" value="1"/>
</dbReference>
<dbReference type="GO" id="GO:1990077">
    <property type="term" value="C:primosome complex"/>
    <property type="evidence" value="ECO:0007669"/>
    <property type="project" value="UniProtKB-UniRule"/>
</dbReference>
<keyword evidence="4 12" id="KW-0547">Nucleotide-binding</keyword>
<evidence type="ECO:0000256" key="5">
    <source>
        <dbReference type="ARBA" id="ARBA00022801"/>
    </source>
</evidence>
<comment type="similarity">
    <text evidence="12">Belongs to the helicase family. PriA subfamily.</text>
</comment>
<dbReference type="SMART" id="SM00490">
    <property type="entry name" value="HELICc"/>
    <property type="match status" value="1"/>
</dbReference>
<dbReference type="InterPro" id="IPR011545">
    <property type="entry name" value="DEAD/DEAH_box_helicase_dom"/>
</dbReference>